<dbReference type="EMBL" id="CP069027">
    <property type="protein sequence ID" value="QRC94757.1"/>
    <property type="molecule type" value="Genomic_DNA"/>
</dbReference>
<feature type="compositionally biased region" description="Acidic residues" evidence="1">
    <location>
        <begin position="369"/>
        <end position="378"/>
    </location>
</feature>
<keyword evidence="2" id="KW-1133">Transmembrane helix</keyword>
<feature type="transmembrane region" description="Helical" evidence="2">
    <location>
        <begin position="285"/>
        <end position="318"/>
    </location>
</feature>
<evidence type="ECO:0000256" key="3">
    <source>
        <dbReference type="SAM" id="SignalP"/>
    </source>
</evidence>
<feature type="domain" description="DUF7728" evidence="4">
    <location>
        <begin position="49"/>
        <end position="190"/>
    </location>
</feature>
<keyword evidence="2" id="KW-0472">Membrane</keyword>
<evidence type="ECO:0000256" key="2">
    <source>
        <dbReference type="SAM" id="Phobius"/>
    </source>
</evidence>
<evidence type="ECO:0000256" key="1">
    <source>
        <dbReference type="SAM" id="MobiDB-lite"/>
    </source>
</evidence>
<dbReference type="PANTHER" id="PTHR40622:SF1">
    <property type="match status" value="1"/>
</dbReference>
<evidence type="ECO:0000259" key="4">
    <source>
        <dbReference type="Pfam" id="PF24854"/>
    </source>
</evidence>
<dbReference type="PANTHER" id="PTHR40622">
    <property type="match status" value="1"/>
</dbReference>
<keyword evidence="2" id="KW-0812">Transmembrane</keyword>
<gene>
    <name evidence="5" type="ORF">JI435_149050</name>
</gene>
<evidence type="ECO:0000313" key="5">
    <source>
        <dbReference type="EMBL" id="QRC94757.1"/>
    </source>
</evidence>
<protein>
    <recommendedName>
        <fullName evidence="4">DUF7728 domain-containing protein</fullName>
    </recommendedName>
</protein>
<proteinExistence type="predicted"/>
<accession>A0A7U2EXF4</accession>
<feature type="signal peptide" evidence="3">
    <location>
        <begin position="1"/>
        <end position="18"/>
    </location>
</feature>
<feature type="region of interest" description="Disordered" evidence="1">
    <location>
        <begin position="359"/>
        <end position="378"/>
    </location>
</feature>
<dbReference type="AlphaFoldDB" id="A0A7U2EXF4"/>
<sequence length="378" mass="42193">MHMMSLSKLGVFANLALAASAVLLPPTITAADLEDDHVFEGLVVDPFARSAALECPTCAVASWDPEQDKMSWKENAGNTFHVQFQIGGDKDTLKTNDYQLFPPSMNQGFPSFYVVQNDPVTEEPMRLLVTSYTFRYNGAQTVSEEGTELLPMTMQISSVEGVDVNPPVLTINVLKDTSGRLMIASFDTTEVSDAPLEEALSQDTNCNEWPLLCKWKGIVAERIEKMKKMGKGCHKRPHNPMAEETFHGKPPHRFRPGHGHPHHQPEHMSHGHHHHEHMHVFARRAFFTIFIPIVVGIFAGTVTYLVGMVLGTMIAILIARIRGQEYQPIALGEEDVEEGRVEEETDVKTEKQDYAELPAYDAPPVYEEATGEEVDESK</sequence>
<evidence type="ECO:0000313" key="6">
    <source>
        <dbReference type="Proteomes" id="UP000663193"/>
    </source>
</evidence>
<organism evidence="5 6">
    <name type="scientific">Phaeosphaeria nodorum (strain SN15 / ATCC MYA-4574 / FGSC 10173)</name>
    <name type="common">Glume blotch fungus</name>
    <name type="synonym">Parastagonospora nodorum</name>
    <dbReference type="NCBI Taxonomy" id="321614"/>
    <lineage>
        <taxon>Eukaryota</taxon>
        <taxon>Fungi</taxon>
        <taxon>Dikarya</taxon>
        <taxon>Ascomycota</taxon>
        <taxon>Pezizomycotina</taxon>
        <taxon>Dothideomycetes</taxon>
        <taxon>Pleosporomycetidae</taxon>
        <taxon>Pleosporales</taxon>
        <taxon>Pleosporineae</taxon>
        <taxon>Phaeosphaeriaceae</taxon>
        <taxon>Parastagonospora</taxon>
    </lineage>
</organism>
<dbReference type="OrthoDB" id="5409353at2759"/>
<name>A0A7U2EXF4_PHANO</name>
<keyword evidence="6" id="KW-1185">Reference proteome</keyword>
<dbReference type="InterPro" id="IPR056145">
    <property type="entry name" value="DUF7728"/>
</dbReference>
<dbReference type="Pfam" id="PF24854">
    <property type="entry name" value="DUF7728"/>
    <property type="match status" value="1"/>
</dbReference>
<dbReference type="Proteomes" id="UP000663193">
    <property type="component" value="Chromosome 5"/>
</dbReference>
<feature type="chain" id="PRO_5030875112" description="DUF7728 domain-containing protein" evidence="3">
    <location>
        <begin position="19"/>
        <end position="378"/>
    </location>
</feature>
<dbReference type="VEuPathDB" id="FungiDB:JI435_149050"/>
<keyword evidence="3" id="KW-0732">Signal</keyword>
<reference evidence="6" key="1">
    <citation type="journal article" date="2021" name="BMC Genomics">
        <title>Chromosome-level genome assembly and manually-curated proteome of model necrotroph Parastagonospora nodorum Sn15 reveals a genome-wide trove of candidate effector homologs, and redundancy of virulence-related functions within an accessory chromosome.</title>
        <authorList>
            <person name="Bertazzoni S."/>
            <person name="Jones D.A.B."/>
            <person name="Phan H.T."/>
            <person name="Tan K.-C."/>
            <person name="Hane J.K."/>
        </authorList>
    </citation>
    <scope>NUCLEOTIDE SEQUENCE [LARGE SCALE GENOMIC DNA]</scope>
    <source>
        <strain evidence="6">SN15 / ATCC MYA-4574 / FGSC 10173)</strain>
    </source>
</reference>
<feature type="region of interest" description="Disordered" evidence="1">
    <location>
        <begin position="254"/>
        <end position="275"/>
    </location>
</feature>